<dbReference type="Gene3D" id="3.40.50.720">
    <property type="entry name" value="NAD(P)-binding Rossmann-like Domain"/>
    <property type="match status" value="1"/>
</dbReference>
<protein>
    <submittedName>
        <fullName evidence="4">Short-chain dehydrogenase</fullName>
    </submittedName>
</protein>
<reference evidence="4 5" key="1">
    <citation type="submission" date="2019-07" db="EMBL/GenBank/DDBJ databases">
        <title>Whole genome shotgun sequence of Aeromicrobium flavum NBRC 107625.</title>
        <authorList>
            <person name="Hosoyama A."/>
            <person name="Uohara A."/>
            <person name="Ohji S."/>
            <person name="Ichikawa N."/>
        </authorList>
    </citation>
    <scope>NUCLEOTIDE SEQUENCE [LARGE SCALE GENOMIC DNA]</scope>
    <source>
        <strain evidence="4 5">NBRC 107625</strain>
    </source>
</reference>
<keyword evidence="5" id="KW-1185">Reference proteome</keyword>
<organism evidence="4 5">
    <name type="scientific">Aeromicrobium flavum</name>
    <dbReference type="NCBI Taxonomy" id="416568"/>
    <lineage>
        <taxon>Bacteria</taxon>
        <taxon>Bacillati</taxon>
        <taxon>Actinomycetota</taxon>
        <taxon>Actinomycetes</taxon>
        <taxon>Propionibacteriales</taxon>
        <taxon>Nocardioidaceae</taxon>
        <taxon>Aeromicrobium</taxon>
    </lineage>
</organism>
<dbReference type="EMBL" id="BJZQ01000016">
    <property type="protein sequence ID" value="GEO90253.1"/>
    <property type="molecule type" value="Genomic_DNA"/>
</dbReference>
<sequence length="296" mass="31372">MGWDTTAMGDLTGRRALVTGATSGIGTETARELLRHGAEVVITARDDRKAADTVADLGDVEVVTLDLSDLPGTIAAAQGVVDDGRPFDIVVNNAGVMIPPFTRTMDGFELQIATNHLGHFAWNATLWPLLREGSTRIVTVASLAHSMTKGIDLRSLEPNGDPRRYKKWRSYAESKLANLLYMKELDRRVKAAGLGVVSVAAHPGLTSTNLTKPGGFALHSLSGAFSQPARMGALPSLRAATDPALTGGDYLGPDGFRQTRGRPRYVGMTAAASDPELAAELWSASETATGVVFDVS</sequence>
<comment type="caution">
    <text evidence="4">The sequence shown here is derived from an EMBL/GenBank/DDBJ whole genome shotgun (WGS) entry which is preliminary data.</text>
</comment>
<dbReference type="RefSeq" id="WP_146828119.1">
    <property type="nucleotide sequence ID" value="NZ_BAAAYQ010000001.1"/>
</dbReference>
<dbReference type="InterPro" id="IPR002347">
    <property type="entry name" value="SDR_fam"/>
</dbReference>
<dbReference type="OrthoDB" id="4577644at2"/>
<dbReference type="GO" id="GO:0016491">
    <property type="term" value="F:oxidoreductase activity"/>
    <property type="evidence" value="ECO:0007669"/>
    <property type="project" value="UniProtKB-KW"/>
</dbReference>
<dbReference type="Pfam" id="PF00106">
    <property type="entry name" value="adh_short"/>
    <property type="match status" value="1"/>
</dbReference>
<dbReference type="InterPro" id="IPR036291">
    <property type="entry name" value="NAD(P)-bd_dom_sf"/>
</dbReference>
<dbReference type="Proteomes" id="UP000321769">
    <property type="component" value="Unassembled WGS sequence"/>
</dbReference>
<accession>A0A512HXS0</accession>
<dbReference type="PRINTS" id="PR00081">
    <property type="entry name" value="GDHRDH"/>
</dbReference>
<keyword evidence="3" id="KW-0560">Oxidoreductase</keyword>
<dbReference type="SUPFAM" id="SSF51735">
    <property type="entry name" value="NAD(P)-binding Rossmann-fold domains"/>
    <property type="match status" value="1"/>
</dbReference>
<proteinExistence type="inferred from homology"/>
<keyword evidence="2" id="KW-0521">NADP</keyword>
<dbReference type="PANTHER" id="PTHR24320">
    <property type="entry name" value="RETINOL DEHYDROGENASE"/>
    <property type="match status" value="1"/>
</dbReference>
<evidence type="ECO:0000256" key="1">
    <source>
        <dbReference type="ARBA" id="ARBA00006484"/>
    </source>
</evidence>
<evidence type="ECO:0000256" key="2">
    <source>
        <dbReference type="ARBA" id="ARBA00022857"/>
    </source>
</evidence>
<evidence type="ECO:0000313" key="4">
    <source>
        <dbReference type="EMBL" id="GEO90253.1"/>
    </source>
</evidence>
<gene>
    <name evidence="4" type="ORF">AFL01nite_25800</name>
</gene>
<evidence type="ECO:0000313" key="5">
    <source>
        <dbReference type="Proteomes" id="UP000321769"/>
    </source>
</evidence>
<name>A0A512HXS0_9ACTN</name>
<dbReference type="AlphaFoldDB" id="A0A512HXS0"/>
<dbReference type="NCBIfam" id="NF004846">
    <property type="entry name" value="PRK06197.1"/>
    <property type="match status" value="1"/>
</dbReference>
<dbReference type="PANTHER" id="PTHR24320:SF282">
    <property type="entry name" value="WW DOMAIN-CONTAINING OXIDOREDUCTASE"/>
    <property type="match status" value="1"/>
</dbReference>
<comment type="similarity">
    <text evidence="1">Belongs to the short-chain dehydrogenases/reductases (SDR) family.</text>
</comment>
<evidence type="ECO:0000256" key="3">
    <source>
        <dbReference type="ARBA" id="ARBA00023002"/>
    </source>
</evidence>